<dbReference type="InterPro" id="IPR047565">
    <property type="entry name" value="Alpha-macroglob_thiol-ester_cl"/>
</dbReference>
<dbReference type="SUPFAM" id="SSF49410">
    <property type="entry name" value="Alpha-macroglobulin receptor domain"/>
    <property type="match status" value="1"/>
</dbReference>
<evidence type="ECO:0000256" key="2">
    <source>
        <dbReference type="ARBA" id="ARBA00022690"/>
    </source>
</evidence>
<keyword evidence="3" id="KW-0732">Signal</keyword>
<feature type="non-terminal residue" evidence="10">
    <location>
        <position position="761"/>
    </location>
</feature>
<evidence type="ECO:0000313" key="11">
    <source>
        <dbReference type="Proteomes" id="UP001044222"/>
    </source>
</evidence>
<evidence type="ECO:0000256" key="5">
    <source>
        <dbReference type="ARBA" id="ARBA00022966"/>
    </source>
</evidence>
<keyword evidence="7" id="KW-0325">Glycoprotein</keyword>
<dbReference type="CDD" id="cd02897">
    <property type="entry name" value="A2M_2"/>
    <property type="match status" value="1"/>
</dbReference>
<dbReference type="SUPFAM" id="SSF48239">
    <property type="entry name" value="Terpenoid cyclases/Protein prenyltransferases"/>
    <property type="match status" value="1"/>
</dbReference>
<dbReference type="InterPro" id="IPR009048">
    <property type="entry name" value="A-macroglobulin_rcpt-bd"/>
</dbReference>
<dbReference type="Gene3D" id="2.20.130.20">
    <property type="match status" value="1"/>
</dbReference>
<dbReference type="InterPro" id="IPR013783">
    <property type="entry name" value="Ig-like_fold"/>
</dbReference>
<name>A0A9D3RXF7_ANGAN</name>
<dbReference type="PANTHER" id="PTHR11412">
    <property type="entry name" value="MACROGLOBULIN / COMPLEMENT"/>
    <property type="match status" value="1"/>
</dbReference>
<dbReference type="SMART" id="SM01360">
    <property type="entry name" value="A2M"/>
    <property type="match status" value="1"/>
</dbReference>
<dbReference type="GO" id="GO:0004867">
    <property type="term" value="F:serine-type endopeptidase inhibitor activity"/>
    <property type="evidence" value="ECO:0007669"/>
    <property type="project" value="UniProtKB-KW"/>
</dbReference>
<dbReference type="EMBL" id="JAFIRN010000006">
    <property type="protein sequence ID" value="KAG5846765.1"/>
    <property type="molecule type" value="Genomic_DNA"/>
</dbReference>
<organism evidence="10 11">
    <name type="scientific">Anguilla anguilla</name>
    <name type="common">European freshwater eel</name>
    <name type="synonym">Muraena anguilla</name>
    <dbReference type="NCBI Taxonomy" id="7936"/>
    <lineage>
        <taxon>Eukaryota</taxon>
        <taxon>Metazoa</taxon>
        <taxon>Chordata</taxon>
        <taxon>Craniata</taxon>
        <taxon>Vertebrata</taxon>
        <taxon>Euteleostomi</taxon>
        <taxon>Actinopterygii</taxon>
        <taxon>Neopterygii</taxon>
        <taxon>Teleostei</taxon>
        <taxon>Anguilliformes</taxon>
        <taxon>Anguillidae</taxon>
        <taxon>Anguilla</taxon>
    </lineage>
</organism>
<dbReference type="PANTHER" id="PTHR11412:SF136">
    <property type="entry name" value="CD109 ANTIGEN"/>
    <property type="match status" value="1"/>
</dbReference>
<dbReference type="Pfam" id="PF00207">
    <property type="entry name" value="A2M"/>
    <property type="match status" value="1"/>
</dbReference>
<evidence type="ECO:0000256" key="4">
    <source>
        <dbReference type="ARBA" id="ARBA00022900"/>
    </source>
</evidence>
<evidence type="ECO:0000256" key="7">
    <source>
        <dbReference type="ARBA" id="ARBA00023180"/>
    </source>
</evidence>
<dbReference type="InterPro" id="IPR019742">
    <property type="entry name" value="MacrogloblnA2_CS"/>
</dbReference>
<dbReference type="InterPro" id="IPR011626">
    <property type="entry name" value="Alpha-macroglobulin_TED"/>
</dbReference>
<dbReference type="PROSITE" id="PS00477">
    <property type="entry name" value="ALPHA_2_MACROGLOBULIN"/>
    <property type="match status" value="1"/>
</dbReference>
<dbReference type="Proteomes" id="UP001044222">
    <property type="component" value="Unassembled WGS sequence"/>
</dbReference>
<feature type="domain" description="Alpha-macroglobulin receptor-binding" evidence="9">
    <location>
        <begin position="623"/>
        <end position="707"/>
    </location>
</feature>
<dbReference type="AlphaFoldDB" id="A0A9D3RXF7"/>
<dbReference type="FunFam" id="1.50.10.20:FF:000001">
    <property type="entry name" value="CD109 isoform 1"/>
    <property type="match status" value="1"/>
</dbReference>
<dbReference type="Pfam" id="PF07678">
    <property type="entry name" value="TED_complement"/>
    <property type="match status" value="1"/>
</dbReference>
<comment type="caution">
    <text evidence="10">The sequence shown here is derived from an EMBL/GenBank/DDBJ whole genome shotgun (WGS) entry which is preliminary data.</text>
</comment>
<sequence length="761" mass="83118">ETWLWLDANISASTTASLPVTVPDSITSWTATAFVMSDNLGLGLVSAPPKLTVFQDFFLSLNVPPYIIRGELLILEVNLFNYLPQELEVMVIVAESESFEFVFLDNDLSMPSTQRVSVRSQDSTTVLFPIKPRILGEMPIYVKAVSSISSDAVIQKVLVKPEGIPRSFSKSLFLELAPTEHRLSKEIVFTFPPNVVQGSKRAEVAVVGDILGPSIAGLESLIQMPYGCGEQNMIHFAPNIYVLQYLTKTRQAAEDIRSKAISFMRQGYQQELSYQRRDGSFSAFGDFDNSGSTWLSAFVLRCFLQARPFISIDPGVLSRTAAWLAGQQRPDGAFLEPGSVIHTELQGGLDGPVALTAYVLTALLEEQTFTNQYQDTVSKALAFLEVKLASGISSNYSLCLVAYALSLTNHSSANTALTELINRADIHDNVMSWRSSSSGLSESWQPRSSGIEMAAYVLLTLFKLAMVDQAIPLMKWLIVQRNHLGGYGSTQDTIVALEALSWYAGMSGSAAIDLAVEVVRTPSGTEARFRIDSTNYLLSQSKEIEAEGDIHIQVFAEGRGFALFQLNVFYNLESEWLSRRPREIAGQEAFDLSVDITADAGNMDHFTIIVCTRLLENAGINRTGMVLMDVGLLSGFVLAQEGVKTGDLVKKVETSPGSVLLYLDSVSHSPVCVHIPTMRDFKVAHVQDAVVLVYDYYEPLRKAERTYNSEALRKMAACSFCGADCSLCGGRGAQVSGGPSLTQGAAYVSAALLLLSLVSAF</sequence>
<dbReference type="InterPro" id="IPR041813">
    <property type="entry name" value="A2M_TED"/>
</dbReference>
<dbReference type="SUPFAM" id="SSF81296">
    <property type="entry name" value="E set domains"/>
    <property type="match status" value="1"/>
</dbReference>
<evidence type="ECO:0000256" key="6">
    <source>
        <dbReference type="ARBA" id="ARBA00023157"/>
    </source>
</evidence>
<protein>
    <recommendedName>
        <fullName evidence="12">CD109 molecule</fullName>
    </recommendedName>
</protein>
<accession>A0A9D3RXF7</accession>
<keyword evidence="2" id="KW-0646">Protease inhibitor</keyword>
<comment type="similarity">
    <text evidence="1">Belongs to the protease inhibitor I39 (alpha-2-macroglobulin) family.</text>
</comment>
<dbReference type="InterPro" id="IPR014756">
    <property type="entry name" value="Ig_E-set"/>
</dbReference>
<dbReference type="GO" id="GO:0005615">
    <property type="term" value="C:extracellular space"/>
    <property type="evidence" value="ECO:0007669"/>
    <property type="project" value="InterPro"/>
</dbReference>
<dbReference type="GO" id="GO:0007399">
    <property type="term" value="P:nervous system development"/>
    <property type="evidence" value="ECO:0007669"/>
    <property type="project" value="UniProtKB-ARBA"/>
</dbReference>
<dbReference type="InterPro" id="IPR050473">
    <property type="entry name" value="A2M/Complement_sys"/>
</dbReference>
<feature type="domain" description="Alpha-2-macroglobulin" evidence="8">
    <location>
        <begin position="2"/>
        <end position="93"/>
    </location>
</feature>
<evidence type="ECO:0000259" key="9">
    <source>
        <dbReference type="SMART" id="SM01361"/>
    </source>
</evidence>
<dbReference type="InterPro" id="IPR001599">
    <property type="entry name" value="Macroglobln_a2"/>
</dbReference>
<dbReference type="Gene3D" id="2.60.40.10">
    <property type="entry name" value="Immunoglobulins"/>
    <property type="match status" value="1"/>
</dbReference>
<proteinExistence type="inferred from homology"/>
<evidence type="ECO:0000313" key="10">
    <source>
        <dbReference type="EMBL" id="KAG5846765.1"/>
    </source>
</evidence>
<evidence type="ECO:0000259" key="8">
    <source>
        <dbReference type="SMART" id="SM01360"/>
    </source>
</evidence>
<keyword evidence="6" id="KW-1015">Disulfide bond</keyword>
<gene>
    <name evidence="10" type="ORF">ANANG_G00118440</name>
</gene>
<reference evidence="10" key="1">
    <citation type="submission" date="2021-01" db="EMBL/GenBank/DDBJ databases">
        <title>A chromosome-scale assembly of European eel, Anguilla anguilla.</title>
        <authorList>
            <person name="Henkel C."/>
            <person name="Jong-Raadsen S.A."/>
            <person name="Dufour S."/>
            <person name="Weltzien F.-A."/>
            <person name="Palstra A.P."/>
            <person name="Pelster B."/>
            <person name="Spaink H.P."/>
            <person name="Van Den Thillart G.E."/>
            <person name="Jansen H."/>
            <person name="Zahm M."/>
            <person name="Klopp C."/>
            <person name="Cedric C."/>
            <person name="Louis A."/>
            <person name="Berthelot C."/>
            <person name="Parey E."/>
            <person name="Roest Crollius H."/>
            <person name="Montfort J."/>
            <person name="Robinson-Rechavi M."/>
            <person name="Bucao C."/>
            <person name="Bouchez O."/>
            <person name="Gislard M."/>
            <person name="Lluch J."/>
            <person name="Milhes M."/>
            <person name="Lampietro C."/>
            <person name="Lopez Roques C."/>
            <person name="Donnadieu C."/>
            <person name="Braasch I."/>
            <person name="Desvignes T."/>
            <person name="Postlethwait J."/>
            <person name="Bobe J."/>
            <person name="Guiguen Y."/>
            <person name="Dirks R."/>
        </authorList>
    </citation>
    <scope>NUCLEOTIDE SEQUENCE</scope>
    <source>
        <strain evidence="10">Tag_6206</strain>
        <tissue evidence="10">Liver</tissue>
    </source>
</reference>
<evidence type="ECO:0000256" key="1">
    <source>
        <dbReference type="ARBA" id="ARBA00010952"/>
    </source>
</evidence>
<dbReference type="Gene3D" id="1.50.10.20">
    <property type="match status" value="1"/>
</dbReference>
<dbReference type="InterPro" id="IPR036595">
    <property type="entry name" value="A-macroglobulin_rcpt-bd_sf"/>
</dbReference>
<dbReference type="InterPro" id="IPR008930">
    <property type="entry name" value="Terpenoid_cyclase/PrenylTrfase"/>
</dbReference>
<dbReference type="SMART" id="SM01419">
    <property type="entry name" value="Thiol-ester_cl"/>
    <property type="match status" value="1"/>
</dbReference>
<dbReference type="SMART" id="SM01361">
    <property type="entry name" value="A2M_recep"/>
    <property type="match status" value="1"/>
</dbReference>
<keyword evidence="4" id="KW-0722">Serine protease inhibitor</keyword>
<dbReference type="Gene3D" id="2.60.40.690">
    <property type="entry name" value="Alpha-macroglobulin, receptor-binding domain"/>
    <property type="match status" value="1"/>
</dbReference>
<dbReference type="Gene3D" id="2.60.120.1540">
    <property type="match status" value="1"/>
</dbReference>
<dbReference type="Pfam" id="PF07677">
    <property type="entry name" value="A2M_recep"/>
    <property type="match status" value="1"/>
</dbReference>
<keyword evidence="11" id="KW-1185">Reference proteome</keyword>
<evidence type="ECO:0008006" key="12">
    <source>
        <dbReference type="Google" id="ProtNLM"/>
    </source>
</evidence>
<keyword evidence="5" id="KW-0882">Thioester bond</keyword>
<evidence type="ECO:0000256" key="3">
    <source>
        <dbReference type="ARBA" id="ARBA00022729"/>
    </source>
</evidence>